<sequence>MADVGRMAEVSAQTVSRFFNNGYVSEDARQRISEAVEELGYRQNKLPRSLRLSRTDSIGYLNVGPINHGSGSILTGLSRAARAAGQALLTTQLDLDPHAPDKAEDVRHALETFLSLRVDGIIVGTPYSGLNTVVETIGKAVPLVALSDQVASQLSSVQADSHAAACLAVEHLVALGHRRILHLAGPSITNEASERVRGFRDTMARHGLDAAEPIYCDAWTARAGYAAADALDPSEFTAVFAGNDLLALGLMSRLHSQGLLCPRDYSVIGIDDSPEDAFYTPALSSVWIDFEQMGEMACRLLLGHIAEPHPALRLHTTTQLRVRDSTAAPSRAMP</sequence>
<reference evidence="7" key="1">
    <citation type="submission" date="2017-02" db="EMBL/GenBank/DDBJ databases">
        <title>Tessaracoccus aquaemaris sp. nov., isolated from the intestine of a Korean rockfish, Sebastes schlegelii, in a marine aquaculture pond.</title>
        <authorList>
            <person name="Tak E.J."/>
            <person name="Bae J.-W."/>
        </authorList>
    </citation>
    <scope>NUCLEOTIDE SEQUENCE [LARGE SCALE GENOMIC DNA]</scope>
    <source>
        <strain evidence="7">NSG39</strain>
    </source>
</reference>
<dbReference type="SUPFAM" id="SSF53822">
    <property type="entry name" value="Periplasmic binding protein-like I"/>
    <property type="match status" value="1"/>
</dbReference>
<dbReference type="SMART" id="SM00354">
    <property type="entry name" value="HTH_LACI"/>
    <property type="match status" value="1"/>
</dbReference>
<dbReference type="Gene3D" id="1.10.260.40">
    <property type="entry name" value="lambda repressor-like DNA-binding domains"/>
    <property type="match status" value="1"/>
</dbReference>
<gene>
    <name evidence="6" type="ORF">BW730_11070</name>
</gene>
<dbReference type="Pfam" id="PF13377">
    <property type="entry name" value="Peripla_BP_3"/>
    <property type="match status" value="1"/>
</dbReference>
<dbReference type="GO" id="GO:0003700">
    <property type="term" value="F:DNA-binding transcription factor activity"/>
    <property type="evidence" value="ECO:0007669"/>
    <property type="project" value="TreeGrafter"/>
</dbReference>
<dbReference type="Pfam" id="PF00356">
    <property type="entry name" value="LacI"/>
    <property type="match status" value="1"/>
</dbReference>
<evidence type="ECO:0000256" key="1">
    <source>
        <dbReference type="ARBA" id="ARBA00022491"/>
    </source>
</evidence>
<proteinExistence type="predicted"/>
<dbReference type="InterPro" id="IPR028082">
    <property type="entry name" value="Peripla_BP_I"/>
</dbReference>
<dbReference type="KEGG" id="tes:BW730_11070"/>
<evidence type="ECO:0000256" key="4">
    <source>
        <dbReference type="ARBA" id="ARBA00023163"/>
    </source>
</evidence>
<dbReference type="PROSITE" id="PS50932">
    <property type="entry name" value="HTH_LACI_2"/>
    <property type="match status" value="1"/>
</dbReference>
<feature type="domain" description="HTH lacI-type" evidence="5">
    <location>
        <begin position="1"/>
        <end position="52"/>
    </location>
</feature>
<dbReference type="CDD" id="cd01392">
    <property type="entry name" value="HTH_LacI"/>
    <property type="match status" value="1"/>
</dbReference>
<keyword evidence="2" id="KW-0805">Transcription regulation</keyword>
<dbReference type="InterPro" id="IPR010982">
    <property type="entry name" value="Lambda_DNA-bd_dom_sf"/>
</dbReference>
<protein>
    <recommendedName>
        <fullName evidence="5">HTH lacI-type domain-containing protein</fullName>
    </recommendedName>
</protein>
<dbReference type="EMBL" id="CP019606">
    <property type="protein sequence ID" value="AQP47950.1"/>
    <property type="molecule type" value="Genomic_DNA"/>
</dbReference>
<name>A0A1Q2CPI6_9ACTN</name>
<keyword evidence="3" id="KW-0238">DNA-binding</keyword>
<evidence type="ECO:0000259" key="5">
    <source>
        <dbReference type="PROSITE" id="PS50932"/>
    </source>
</evidence>
<evidence type="ECO:0000256" key="2">
    <source>
        <dbReference type="ARBA" id="ARBA00023015"/>
    </source>
</evidence>
<dbReference type="STRING" id="1332264.BW730_11070"/>
<dbReference type="InterPro" id="IPR000843">
    <property type="entry name" value="HTH_LacI"/>
</dbReference>
<dbReference type="AlphaFoldDB" id="A0A1Q2CPI6"/>
<evidence type="ECO:0000313" key="6">
    <source>
        <dbReference type="EMBL" id="AQP47950.1"/>
    </source>
</evidence>
<dbReference type="PANTHER" id="PTHR30146:SF148">
    <property type="entry name" value="HTH-TYPE TRANSCRIPTIONAL REPRESSOR PURR-RELATED"/>
    <property type="match status" value="1"/>
</dbReference>
<dbReference type="SUPFAM" id="SSF47413">
    <property type="entry name" value="lambda repressor-like DNA-binding domains"/>
    <property type="match status" value="1"/>
</dbReference>
<dbReference type="InterPro" id="IPR046335">
    <property type="entry name" value="LacI/GalR-like_sensor"/>
</dbReference>
<keyword evidence="7" id="KW-1185">Reference proteome</keyword>
<evidence type="ECO:0000256" key="3">
    <source>
        <dbReference type="ARBA" id="ARBA00023125"/>
    </source>
</evidence>
<dbReference type="RefSeq" id="WP_158522615.1">
    <property type="nucleotide sequence ID" value="NZ_CP019606.1"/>
</dbReference>
<dbReference type="Gene3D" id="3.40.50.2300">
    <property type="match status" value="2"/>
</dbReference>
<keyword evidence="4" id="KW-0804">Transcription</keyword>
<organism evidence="6 7">
    <name type="scientific">Tessaracoccus aquimaris</name>
    <dbReference type="NCBI Taxonomy" id="1332264"/>
    <lineage>
        <taxon>Bacteria</taxon>
        <taxon>Bacillati</taxon>
        <taxon>Actinomycetota</taxon>
        <taxon>Actinomycetes</taxon>
        <taxon>Propionibacteriales</taxon>
        <taxon>Propionibacteriaceae</taxon>
        <taxon>Tessaracoccus</taxon>
    </lineage>
</organism>
<dbReference type="PANTHER" id="PTHR30146">
    <property type="entry name" value="LACI-RELATED TRANSCRIPTIONAL REPRESSOR"/>
    <property type="match status" value="1"/>
</dbReference>
<accession>A0A1Q2CPI6</accession>
<evidence type="ECO:0000313" key="7">
    <source>
        <dbReference type="Proteomes" id="UP000188145"/>
    </source>
</evidence>
<dbReference type="GO" id="GO:0000976">
    <property type="term" value="F:transcription cis-regulatory region binding"/>
    <property type="evidence" value="ECO:0007669"/>
    <property type="project" value="TreeGrafter"/>
</dbReference>
<dbReference type="OrthoDB" id="9785139at2"/>
<keyword evidence="1" id="KW-0678">Repressor</keyword>
<dbReference type="Proteomes" id="UP000188145">
    <property type="component" value="Chromosome"/>
</dbReference>